<protein>
    <submittedName>
        <fullName evidence="3">DUF402 domain-containing protein</fullName>
    </submittedName>
</protein>
<proteinExistence type="predicted"/>
<dbReference type="PANTHER" id="PTHR39159">
    <property type="match status" value="1"/>
</dbReference>
<dbReference type="InterPro" id="IPR007295">
    <property type="entry name" value="DUF402"/>
</dbReference>
<dbReference type="Pfam" id="PF04167">
    <property type="entry name" value="DUF402"/>
    <property type="match status" value="1"/>
</dbReference>
<dbReference type="Gene3D" id="2.40.380.10">
    <property type="entry name" value="FomD-like"/>
    <property type="match status" value="1"/>
</dbReference>
<gene>
    <name evidence="3" type="ORF">M1L60_39375</name>
</gene>
<sequence length="168" mass="19325">MDVEVVFYKYDGRLHRRVTMRRLGDDEHGTWLYAVAGTIVHSGVVGNSFTNRHPTLRLVPVGQWWSAIFFPRPNKWDLYCDISTPAQWPDPGSVSMVDLDLDLLRARRSGRVQLLDEDEFAAHTVKYNYPPEVVAQARDTADHLMTELARGAEPFATRYKHWLKTARA</sequence>
<evidence type="ECO:0000259" key="2">
    <source>
        <dbReference type="Pfam" id="PF04167"/>
    </source>
</evidence>
<dbReference type="SUPFAM" id="SSF159234">
    <property type="entry name" value="FomD-like"/>
    <property type="match status" value="1"/>
</dbReference>
<dbReference type="RefSeq" id="WP_253242684.1">
    <property type="nucleotide sequence ID" value="NZ_JAMYJR010000049.1"/>
</dbReference>
<dbReference type="InterPro" id="IPR050212">
    <property type="entry name" value="Ntdp-like"/>
</dbReference>
<comment type="caution">
    <text evidence="3">The sequence shown here is derived from an EMBL/GenBank/DDBJ whole genome shotgun (WGS) entry which is preliminary data.</text>
</comment>
<name>A0ABT1E1F3_9ACTN</name>
<dbReference type="InterPro" id="IPR035930">
    <property type="entry name" value="FomD-like_sf"/>
</dbReference>
<reference evidence="3 4" key="1">
    <citation type="submission" date="2022-06" db="EMBL/GenBank/DDBJ databases">
        <title>New Species of the Genus Actinoplanes, ActinopZanes ferrugineus.</title>
        <authorList>
            <person name="Ding P."/>
        </authorList>
    </citation>
    <scope>NUCLEOTIDE SEQUENCE [LARGE SCALE GENOMIC DNA]</scope>
    <source>
        <strain evidence="3 4">TRM88003</strain>
    </source>
</reference>
<evidence type="ECO:0000313" key="3">
    <source>
        <dbReference type="EMBL" id="MCO8276658.1"/>
    </source>
</evidence>
<organism evidence="3 4">
    <name type="scientific">Paractinoplanes aksuensis</name>
    <dbReference type="NCBI Taxonomy" id="2939490"/>
    <lineage>
        <taxon>Bacteria</taxon>
        <taxon>Bacillati</taxon>
        <taxon>Actinomycetota</taxon>
        <taxon>Actinomycetes</taxon>
        <taxon>Micromonosporales</taxon>
        <taxon>Micromonosporaceae</taxon>
        <taxon>Paractinoplanes</taxon>
    </lineage>
</organism>
<keyword evidence="1" id="KW-0378">Hydrolase</keyword>
<dbReference type="Proteomes" id="UP001523369">
    <property type="component" value="Unassembled WGS sequence"/>
</dbReference>
<keyword evidence="4" id="KW-1185">Reference proteome</keyword>
<accession>A0ABT1E1F3</accession>
<dbReference type="EMBL" id="JAMYJR010000049">
    <property type="protein sequence ID" value="MCO8276658.1"/>
    <property type="molecule type" value="Genomic_DNA"/>
</dbReference>
<evidence type="ECO:0000313" key="4">
    <source>
        <dbReference type="Proteomes" id="UP001523369"/>
    </source>
</evidence>
<evidence type="ECO:0000256" key="1">
    <source>
        <dbReference type="ARBA" id="ARBA00022801"/>
    </source>
</evidence>
<dbReference type="PANTHER" id="PTHR39159:SF1">
    <property type="entry name" value="UPF0374 PROTEIN YGAC"/>
    <property type="match status" value="1"/>
</dbReference>
<feature type="domain" description="DUF402" evidence="2">
    <location>
        <begin position="11"/>
        <end position="151"/>
    </location>
</feature>